<dbReference type="Proteomes" id="UP000077381">
    <property type="component" value="Unassembled WGS sequence"/>
</dbReference>
<dbReference type="InterPro" id="IPR036390">
    <property type="entry name" value="WH_DNA-bd_sf"/>
</dbReference>
<keyword evidence="6" id="KW-1185">Reference proteome</keyword>
<dbReference type="GO" id="GO:0003700">
    <property type="term" value="F:DNA-binding transcription factor activity"/>
    <property type="evidence" value="ECO:0007669"/>
    <property type="project" value="InterPro"/>
</dbReference>
<dbReference type="STRING" id="1716141.STSP_67480"/>
<dbReference type="PANTHER" id="PTHR30146">
    <property type="entry name" value="LACI-RELATED TRANSCRIPTIONAL REPRESSOR"/>
    <property type="match status" value="1"/>
</dbReference>
<evidence type="ECO:0000256" key="3">
    <source>
        <dbReference type="ARBA" id="ARBA00023163"/>
    </source>
</evidence>
<dbReference type="RefSeq" id="WP_067284712.1">
    <property type="nucleotide sequence ID" value="NZ_LOHS01000164.1"/>
</dbReference>
<dbReference type="OrthoDB" id="3252280at2"/>
<evidence type="ECO:0000259" key="4">
    <source>
        <dbReference type="PROSITE" id="PS51000"/>
    </source>
</evidence>
<dbReference type="Pfam" id="PF08220">
    <property type="entry name" value="HTH_DeoR"/>
    <property type="match status" value="1"/>
</dbReference>
<dbReference type="InterPro" id="IPR036388">
    <property type="entry name" value="WH-like_DNA-bd_sf"/>
</dbReference>
<sequence>MHAAQRQDAILQLLRRYGSVRVTALAERFGVAQLTIRRDIALLHERGDLVRVHGGAVLPRPGDDKPAGAAEPAAPRLGKQRAIGMLVPAATLYFHELIRGAQTAAAAHHVRLVVGVSRHDQQEDLVQAERLLAAGAEGLLLTPSAAAPVPAWASTLPVPVVFVERRQPVDVDLIEYVASDHELGAVQALRHLAELGHRKIAVITQTTPTSALIHRGFQMVADAIGLDKDVPLVDMFSMEGLDDVLEEALSAGVTAVLAHSDDVAITVQQRLLSRGLAVPDDVALVAYDDVFAALADIPITAVSPPRRAIARTGVEMLLRRMRAGEGLTKRHVRLMPTLRVRTSTVGERAPLPAPEREEA</sequence>
<dbReference type="SMART" id="SM00420">
    <property type="entry name" value="HTH_DEOR"/>
    <property type="match status" value="1"/>
</dbReference>
<dbReference type="InterPro" id="IPR001034">
    <property type="entry name" value="DeoR_HTH"/>
</dbReference>
<evidence type="ECO:0000256" key="1">
    <source>
        <dbReference type="ARBA" id="ARBA00023015"/>
    </source>
</evidence>
<protein>
    <submittedName>
        <fullName evidence="5">Ribose operon repressor</fullName>
    </submittedName>
</protein>
<evidence type="ECO:0000313" key="6">
    <source>
        <dbReference type="Proteomes" id="UP000077381"/>
    </source>
</evidence>
<dbReference type="InterPro" id="IPR046335">
    <property type="entry name" value="LacI/GalR-like_sensor"/>
</dbReference>
<dbReference type="PRINTS" id="PR00037">
    <property type="entry name" value="HTHLACR"/>
</dbReference>
<organism evidence="5 6">
    <name type="scientific">Streptomyces jeddahensis</name>
    <dbReference type="NCBI Taxonomy" id="1716141"/>
    <lineage>
        <taxon>Bacteria</taxon>
        <taxon>Bacillati</taxon>
        <taxon>Actinomycetota</taxon>
        <taxon>Actinomycetes</taxon>
        <taxon>Kitasatosporales</taxon>
        <taxon>Streptomycetaceae</taxon>
        <taxon>Streptomyces</taxon>
    </lineage>
</organism>
<dbReference type="InterPro" id="IPR018356">
    <property type="entry name" value="Tscrpt_reg_HTH_DeoR_CS"/>
</dbReference>
<dbReference type="CDD" id="cd06267">
    <property type="entry name" value="PBP1_LacI_sugar_binding-like"/>
    <property type="match status" value="1"/>
</dbReference>
<dbReference type="PROSITE" id="PS51000">
    <property type="entry name" value="HTH_DEOR_2"/>
    <property type="match status" value="1"/>
</dbReference>
<dbReference type="SUPFAM" id="SSF46785">
    <property type="entry name" value="Winged helix' DNA-binding domain"/>
    <property type="match status" value="1"/>
</dbReference>
<evidence type="ECO:0000256" key="2">
    <source>
        <dbReference type="ARBA" id="ARBA00023125"/>
    </source>
</evidence>
<dbReference type="AlphaFoldDB" id="A0A177HG39"/>
<dbReference type="PATRIC" id="fig|1716141.3.peg.7128"/>
<name>A0A177HG39_9ACTN</name>
<comment type="caution">
    <text evidence="5">The sequence shown here is derived from an EMBL/GenBank/DDBJ whole genome shotgun (WGS) entry which is preliminary data.</text>
</comment>
<accession>A0A177HG39</accession>
<feature type="domain" description="HTH deoR-type" evidence="4">
    <location>
        <begin position="3"/>
        <end position="58"/>
    </location>
</feature>
<proteinExistence type="predicted"/>
<dbReference type="GO" id="GO:0000976">
    <property type="term" value="F:transcription cis-regulatory region binding"/>
    <property type="evidence" value="ECO:0007669"/>
    <property type="project" value="TreeGrafter"/>
</dbReference>
<keyword evidence="1" id="KW-0805">Transcription regulation</keyword>
<dbReference type="Gene3D" id="1.10.10.10">
    <property type="entry name" value="Winged helix-like DNA-binding domain superfamily/Winged helix DNA-binding domain"/>
    <property type="match status" value="1"/>
</dbReference>
<dbReference type="EMBL" id="LOHS01000164">
    <property type="protein sequence ID" value="OAH09983.1"/>
    <property type="molecule type" value="Genomic_DNA"/>
</dbReference>
<evidence type="ECO:0000313" key="5">
    <source>
        <dbReference type="EMBL" id="OAH09983.1"/>
    </source>
</evidence>
<keyword evidence="2" id="KW-0238">DNA-binding</keyword>
<dbReference type="PROSITE" id="PS00894">
    <property type="entry name" value="HTH_DEOR_1"/>
    <property type="match status" value="1"/>
</dbReference>
<gene>
    <name evidence="5" type="primary">rbsR_8</name>
    <name evidence="5" type="ORF">STSP_67480</name>
</gene>
<dbReference type="Pfam" id="PF13377">
    <property type="entry name" value="Peripla_BP_3"/>
    <property type="match status" value="1"/>
</dbReference>
<keyword evidence="3" id="KW-0804">Transcription</keyword>
<dbReference type="InterPro" id="IPR028082">
    <property type="entry name" value="Peripla_BP_I"/>
</dbReference>
<dbReference type="Gene3D" id="3.40.50.2300">
    <property type="match status" value="2"/>
</dbReference>
<reference evidence="5 6" key="1">
    <citation type="submission" date="2015-12" db="EMBL/GenBank/DDBJ databases">
        <title>Genome sequence of Streptomyces sp. G25.</title>
        <authorList>
            <person name="Poehlein A."/>
            <person name="Roettig A."/>
            <person name="Hiessl S."/>
            <person name="Hauschild P."/>
            <person name="Schauer J."/>
            <person name="Madkour M.H."/>
            <person name="Al-Ansari A.M."/>
            <person name="Almakishah N.H."/>
            <person name="Steinbuechel A."/>
            <person name="Daniel R."/>
        </authorList>
    </citation>
    <scope>NUCLEOTIDE SEQUENCE [LARGE SCALE GENOMIC DNA]</scope>
    <source>
        <strain evidence="6">G25(2015)</strain>
    </source>
</reference>
<dbReference type="PANTHER" id="PTHR30146:SF155">
    <property type="entry name" value="ALANINE RACEMASE"/>
    <property type="match status" value="1"/>
</dbReference>
<dbReference type="SUPFAM" id="SSF53822">
    <property type="entry name" value="Periplasmic binding protein-like I"/>
    <property type="match status" value="1"/>
</dbReference>